<dbReference type="Gene3D" id="3.40.1160.10">
    <property type="entry name" value="Acetylglutamate kinase-like"/>
    <property type="match status" value="1"/>
</dbReference>
<evidence type="ECO:0000256" key="2">
    <source>
        <dbReference type="ARBA" id="ARBA00013059"/>
    </source>
</evidence>
<evidence type="ECO:0000313" key="9">
    <source>
        <dbReference type="EMBL" id="MBB6070705.1"/>
    </source>
</evidence>
<keyword evidence="5 9" id="KW-0418">Kinase</keyword>
<organism evidence="9 10">
    <name type="scientific">Longimicrobium terrae</name>
    <dbReference type="NCBI Taxonomy" id="1639882"/>
    <lineage>
        <taxon>Bacteria</taxon>
        <taxon>Pseudomonadati</taxon>
        <taxon>Gemmatimonadota</taxon>
        <taxon>Longimicrobiia</taxon>
        <taxon>Longimicrobiales</taxon>
        <taxon>Longimicrobiaceae</taxon>
        <taxon>Longimicrobium</taxon>
    </lineage>
</organism>
<name>A0A841GY62_9BACT</name>
<keyword evidence="10" id="KW-1185">Reference proteome</keyword>
<dbReference type="InterPro" id="IPR001048">
    <property type="entry name" value="Asp/Glu/Uridylate_kinase"/>
</dbReference>
<dbReference type="Proteomes" id="UP000582837">
    <property type="component" value="Unassembled WGS sequence"/>
</dbReference>
<comment type="similarity">
    <text evidence="1">Belongs to the aspartokinase family.</text>
</comment>
<evidence type="ECO:0000256" key="7">
    <source>
        <dbReference type="ARBA" id="ARBA00047872"/>
    </source>
</evidence>
<gene>
    <name evidence="9" type="ORF">HNQ61_002326</name>
</gene>
<evidence type="ECO:0000256" key="4">
    <source>
        <dbReference type="ARBA" id="ARBA00022741"/>
    </source>
</evidence>
<evidence type="ECO:0000313" key="10">
    <source>
        <dbReference type="Proteomes" id="UP000582837"/>
    </source>
</evidence>
<sequence>MSGRIIVLKFGGTSLGSAGRVRRAAARIAAHVSRGRRPVVVVSAAGRTTDLLVRRLSAVAPGGRPDAREADRALATGEDLSAALLAAALAGLGVPARSLRGGEAGVRAAGEFCGGRIERVDEGPLLALLESGVVPVVSGFQGARADGETLTLGRGGSDTSAVAIAAALGAECHIITDVSAVHDQDPRTDADARALAEIDPLALVVLAEAGARVVHPEAARRALADRVPLRVYAWWAPLSGRGGTRIRPAAALSEAA</sequence>
<keyword evidence="6" id="KW-0067">ATP-binding</keyword>
<evidence type="ECO:0000256" key="1">
    <source>
        <dbReference type="ARBA" id="ARBA00010122"/>
    </source>
</evidence>
<evidence type="ECO:0000259" key="8">
    <source>
        <dbReference type="Pfam" id="PF00696"/>
    </source>
</evidence>
<dbReference type="PANTHER" id="PTHR21499">
    <property type="entry name" value="ASPARTATE KINASE"/>
    <property type="match status" value="1"/>
</dbReference>
<evidence type="ECO:0000256" key="5">
    <source>
        <dbReference type="ARBA" id="ARBA00022777"/>
    </source>
</evidence>
<dbReference type="RefSeq" id="WP_170034588.1">
    <property type="nucleotide sequence ID" value="NZ_JABDTL010000001.1"/>
</dbReference>
<dbReference type="EC" id="2.7.2.4" evidence="2"/>
<dbReference type="AlphaFoldDB" id="A0A841GY62"/>
<evidence type="ECO:0000256" key="3">
    <source>
        <dbReference type="ARBA" id="ARBA00022679"/>
    </source>
</evidence>
<evidence type="ECO:0000256" key="6">
    <source>
        <dbReference type="ARBA" id="ARBA00022840"/>
    </source>
</evidence>
<dbReference type="PROSITE" id="PS00324">
    <property type="entry name" value="ASPARTOKINASE"/>
    <property type="match status" value="1"/>
</dbReference>
<dbReference type="SUPFAM" id="SSF53633">
    <property type="entry name" value="Carbamate kinase-like"/>
    <property type="match status" value="1"/>
</dbReference>
<dbReference type="GO" id="GO:0009089">
    <property type="term" value="P:lysine biosynthetic process via diaminopimelate"/>
    <property type="evidence" value="ECO:0007669"/>
    <property type="project" value="TreeGrafter"/>
</dbReference>
<proteinExistence type="inferred from homology"/>
<dbReference type="PANTHER" id="PTHR21499:SF3">
    <property type="entry name" value="ASPARTOKINASE"/>
    <property type="match status" value="1"/>
</dbReference>
<dbReference type="InterPro" id="IPR018042">
    <property type="entry name" value="Aspartate_kinase_CS"/>
</dbReference>
<dbReference type="GO" id="GO:0005524">
    <property type="term" value="F:ATP binding"/>
    <property type="evidence" value="ECO:0007669"/>
    <property type="project" value="UniProtKB-KW"/>
</dbReference>
<keyword evidence="3" id="KW-0808">Transferase</keyword>
<dbReference type="InterPro" id="IPR036393">
    <property type="entry name" value="AceGlu_kinase-like_sf"/>
</dbReference>
<reference evidence="9 10" key="1">
    <citation type="submission" date="2020-08" db="EMBL/GenBank/DDBJ databases">
        <title>Genomic Encyclopedia of Type Strains, Phase IV (KMG-IV): sequencing the most valuable type-strain genomes for metagenomic binning, comparative biology and taxonomic classification.</title>
        <authorList>
            <person name="Goeker M."/>
        </authorList>
    </citation>
    <scope>NUCLEOTIDE SEQUENCE [LARGE SCALE GENOMIC DNA]</scope>
    <source>
        <strain evidence="9 10">DSM 29007</strain>
    </source>
</reference>
<dbReference type="Pfam" id="PF00696">
    <property type="entry name" value="AA_kinase"/>
    <property type="match status" value="1"/>
</dbReference>
<dbReference type="EMBL" id="JACHIA010000005">
    <property type="protein sequence ID" value="MBB6070705.1"/>
    <property type="molecule type" value="Genomic_DNA"/>
</dbReference>
<dbReference type="GO" id="GO:0005829">
    <property type="term" value="C:cytosol"/>
    <property type="evidence" value="ECO:0007669"/>
    <property type="project" value="TreeGrafter"/>
</dbReference>
<comment type="catalytic activity">
    <reaction evidence="7">
        <text>L-aspartate + ATP = 4-phospho-L-aspartate + ADP</text>
        <dbReference type="Rhea" id="RHEA:23776"/>
        <dbReference type="ChEBI" id="CHEBI:29991"/>
        <dbReference type="ChEBI" id="CHEBI:30616"/>
        <dbReference type="ChEBI" id="CHEBI:57535"/>
        <dbReference type="ChEBI" id="CHEBI:456216"/>
        <dbReference type="EC" id="2.7.2.4"/>
    </reaction>
</comment>
<comment type="caution">
    <text evidence="9">The sequence shown here is derived from an EMBL/GenBank/DDBJ whole genome shotgun (WGS) entry which is preliminary data.</text>
</comment>
<protein>
    <recommendedName>
        <fullName evidence="2">aspartate kinase</fullName>
        <ecNumber evidence="2">2.7.2.4</ecNumber>
    </recommendedName>
</protein>
<accession>A0A841GY62</accession>
<dbReference type="GO" id="GO:0009090">
    <property type="term" value="P:homoserine biosynthetic process"/>
    <property type="evidence" value="ECO:0007669"/>
    <property type="project" value="TreeGrafter"/>
</dbReference>
<keyword evidence="4" id="KW-0547">Nucleotide-binding</keyword>
<dbReference type="GO" id="GO:0004072">
    <property type="term" value="F:aspartate kinase activity"/>
    <property type="evidence" value="ECO:0007669"/>
    <property type="project" value="UniProtKB-EC"/>
</dbReference>
<feature type="domain" description="Aspartate/glutamate/uridylate kinase" evidence="8">
    <location>
        <begin position="5"/>
        <end position="231"/>
    </location>
</feature>